<dbReference type="PANTHER" id="PTHR12283:SF6">
    <property type="entry name" value="GLUTAMINYL-PEPTIDE CYCLOTRANSFERASE-RELATED"/>
    <property type="match status" value="1"/>
</dbReference>
<accession>A0A316UYJ6</accession>
<feature type="domain" description="Peptidase M28" evidence="4">
    <location>
        <begin position="97"/>
        <end position="351"/>
    </location>
</feature>
<evidence type="ECO:0000256" key="1">
    <source>
        <dbReference type="ARBA" id="ARBA00022679"/>
    </source>
</evidence>
<evidence type="ECO:0000313" key="5">
    <source>
        <dbReference type="EMBL" id="PWN30370.1"/>
    </source>
</evidence>
<dbReference type="InterPro" id="IPR037457">
    <property type="entry name" value="M28_QC"/>
</dbReference>
<dbReference type="Gene3D" id="3.40.630.10">
    <property type="entry name" value="Zn peptidases"/>
    <property type="match status" value="1"/>
</dbReference>
<dbReference type="InterPro" id="IPR040234">
    <property type="entry name" value="QC/QCL"/>
</dbReference>
<dbReference type="PANTHER" id="PTHR12283">
    <property type="entry name" value="GLUTAMINYL-PEPTIDE CYCLOTRANSFERASE"/>
    <property type="match status" value="1"/>
</dbReference>
<dbReference type="CDD" id="cd03880">
    <property type="entry name" value="M28_QC_like"/>
    <property type="match status" value="1"/>
</dbReference>
<sequence length="369" mass="41273">RSFTHIPSDTFHLISSLSDAVPILDHTDSSSWLARFLFPRVPGDPGIIKARKMITDVFQKQLGPSDGKKGGGIRTGWKVEEHASQGDTPHGVKPFVNVVATKDPEAPRKLVLAAHYDSKWFERGSFVGATDSAAPCAMLIDLAISLDALLEGAKKKRKEGKGTGDGLEDVTLQLIFFDGEEAWDRWTHTDSIYGSRALVANWTKSYDQSSLPSSSHEARRLTTHGRPVRRIDSIDHFILLDLLGAKHPTIPSYYASTHWLFRELLSAERRLRDSGHLYPDIKSSNEAQSFFVDRDPMLGAGIEDDHLPFIANGVPVLHLIPTPFPRVWHTLKDDASALDWPTNYAWSMILRLFTAEYLGLEMPQLIRKD</sequence>
<evidence type="ECO:0000256" key="3">
    <source>
        <dbReference type="RuleBase" id="RU361240"/>
    </source>
</evidence>
<keyword evidence="3" id="KW-0862">Zinc</keyword>
<evidence type="ECO:0000313" key="6">
    <source>
        <dbReference type="Proteomes" id="UP000245884"/>
    </source>
</evidence>
<proteinExistence type="inferred from homology"/>
<keyword evidence="3" id="KW-0378">Hydrolase</keyword>
<gene>
    <name evidence="5" type="ORF">BDZ90DRAFT_211168</name>
</gene>
<dbReference type="Proteomes" id="UP000245884">
    <property type="component" value="Unassembled WGS sequence"/>
</dbReference>
<dbReference type="OrthoDB" id="3907302at2759"/>
<dbReference type="InterPro" id="IPR007484">
    <property type="entry name" value="Peptidase_M28"/>
</dbReference>
<keyword evidence="6" id="KW-1185">Reference proteome</keyword>
<feature type="non-terminal residue" evidence="5">
    <location>
        <position position="1"/>
    </location>
</feature>
<dbReference type="STRING" id="1569628.A0A316UYJ6"/>
<dbReference type="EC" id="3.4.-.-" evidence="3"/>
<reference evidence="5 6" key="1">
    <citation type="journal article" date="2018" name="Mol. Biol. Evol.">
        <title>Broad Genomic Sampling Reveals a Smut Pathogenic Ancestry of the Fungal Clade Ustilaginomycotina.</title>
        <authorList>
            <person name="Kijpornyongpan T."/>
            <person name="Mondo S.J."/>
            <person name="Barry K."/>
            <person name="Sandor L."/>
            <person name="Lee J."/>
            <person name="Lipzen A."/>
            <person name="Pangilinan J."/>
            <person name="LaButti K."/>
            <person name="Hainaut M."/>
            <person name="Henrissat B."/>
            <person name="Grigoriev I.V."/>
            <person name="Spatafora J.W."/>
            <person name="Aime M.C."/>
        </authorList>
    </citation>
    <scope>NUCLEOTIDE SEQUENCE [LARGE SCALE GENOMIC DNA]</scope>
    <source>
        <strain evidence="5 6">MCA 5214</strain>
    </source>
</reference>
<dbReference type="GeneID" id="37025921"/>
<dbReference type="Pfam" id="PF04389">
    <property type="entry name" value="Peptidase_M28"/>
    <property type="match status" value="1"/>
</dbReference>
<keyword evidence="3" id="KW-0479">Metal-binding</keyword>
<organism evidence="5 6">
    <name type="scientific">Jaminaea rosea</name>
    <dbReference type="NCBI Taxonomy" id="1569628"/>
    <lineage>
        <taxon>Eukaryota</taxon>
        <taxon>Fungi</taxon>
        <taxon>Dikarya</taxon>
        <taxon>Basidiomycota</taxon>
        <taxon>Ustilaginomycotina</taxon>
        <taxon>Exobasidiomycetes</taxon>
        <taxon>Microstromatales</taxon>
        <taxon>Microstromatales incertae sedis</taxon>
        <taxon>Jaminaea</taxon>
    </lineage>
</organism>
<keyword evidence="3" id="KW-0645">Protease</keyword>
<keyword evidence="2" id="KW-0012">Acyltransferase</keyword>
<feature type="non-terminal residue" evidence="5">
    <location>
        <position position="369"/>
    </location>
</feature>
<dbReference type="GO" id="GO:0016603">
    <property type="term" value="F:glutaminyl-peptide cyclotransferase activity"/>
    <property type="evidence" value="ECO:0007669"/>
    <property type="project" value="InterPro"/>
</dbReference>
<protein>
    <recommendedName>
        <fullName evidence="3">Peptide hydrolase</fullName>
        <ecNumber evidence="3">3.4.-.-</ecNumber>
    </recommendedName>
</protein>
<dbReference type="GO" id="GO:0006508">
    <property type="term" value="P:proteolysis"/>
    <property type="evidence" value="ECO:0007669"/>
    <property type="project" value="UniProtKB-KW"/>
</dbReference>
<dbReference type="RefSeq" id="XP_025364982.1">
    <property type="nucleotide sequence ID" value="XM_025504098.1"/>
</dbReference>
<evidence type="ECO:0000256" key="2">
    <source>
        <dbReference type="ARBA" id="ARBA00023315"/>
    </source>
</evidence>
<dbReference type="GO" id="GO:0008233">
    <property type="term" value="F:peptidase activity"/>
    <property type="evidence" value="ECO:0007669"/>
    <property type="project" value="UniProtKB-KW"/>
</dbReference>
<dbReference type="EMBL" id="KZ819662">
    <property type="protein sequence ID" value="PWN30370.1"/>
    <property type="molecule type" value="Genomic_DNA"/>
</dbReference>
<keyword evidence="1" id="KW-0808">Transferase</keyword>
<dbReference type="AlphaFoldDB" id="A0A316UYJ6"/>
<dbReference type="SUPFAM" id="SSF53187">
    <property type="entry name" value="Zn-dependent exopeptidases"/>
    <property type="match status" value="1"/>
</dbReference>
<name>A0A316UYJ6_9BASI</name>
<comment type="similarity">
    <text evidence="3">Belongs to the peptidase M28 family.</text>
</comment>
<dbReference type="GO" id="GO:0008270">
    <property type="term" value="F:zinc ion binding"/>
    <property type="evidence" value="ECO:0007669"/>
    <property type="project" value="TreeGrafter"/>
</dbReference>
<evidence type="ECO:0000259" key="4">
    <source>
        <dbReference type="Pfam" id="PF04389"/>
    </source>
</evidence>